<dbReference type="Pfam" id="PF02922">
    <property type="entry name" value="CBM_48"/>
    <property type="match status" value="1"/>
</dbReference>
<dbReference type="Gene3D" id="2.60.40.1180">
    <property type="entry name" value="Golgi alpha-mannosidase II"/>
    <property type="match status" value="1"/>
</dbReference>
<dbReference type="SUPFAM" id="SSF81296">
    <property type="entry name" value="E set domains"/>
    <property type="match status" value="1"/>
</dbReference>
<organism evidence="6 7">
    <name type="scientific">Methylomonas lenta</name>
    <dbReference type="NCBI Taxonomy" id="980561"/>
    <lineage>
        <taxon>Bacteria</taxon>
        <taxon>Pseudomonadati</taxon>
        <taxon>Pseudomonadota</taxon>
        <taxon>Gammaproteobacteria</taxon>
        <taxon>Methylococcales</taxon>
        <taxon>Methylococcaceae</taxon>
        <taxon>Methylomonas</taxon>
    </lineage>
</organism>
<dbReference type="Pfam" id="PF00128">
    <property type="entry name" value="Alpha-amylase"/>
    <property type="match status" value="1"/>
</dbReference>
<dbReference type="InterPro" id="IPR014756">
    <property type="entry name" value="Ig_E-set"/>
</dbReference>
<dbReference type="InterPro" id="IPR044505">
    <property type="entry name" value="GlgX_Isoamylase_N_E_set"/>
</dbReference>
<evidence type="ECO:0000313" key="6">
    <source>
        <dbReference type="EMBL" id="OAI18830.1"/>
    </source>
</evidence>
<dbReference type="InterPro" id="IPR013780">
    <property type="entry name" value="Glyco_hydro_b"/>
</dbReference>
<name>A0A177NP59_9GAMM</name>
<gene>
    <name evidence="6" type="ORF">A1359_04445</name>
</gene>
<evidence type="ECO:0000256" key="1">
    <source>
        <dbReference type="ARBA" id="ARBA00008061"/>
    </source>
</evidence>
<dbReference type="CDD" id="cd11326">
    <property type="entry name" value="AmyAc_Glg_debranch"/>
    <property type="match status" value="1"/>
</dbReference>
<dbReference type="Proteomes" id="UP000078476">
    <property type="component" value="Unassembled WGS sequence"/>
</dbReference>
<comment type="caution">
    <text evidence="6">The sequence shown here is derived from an EMBL/GenBank/DDBJ whole genome shotgun (WGS) entry which is preliminary data.</text>
</comment>
<dbReference type="STRING" id="980561.A1359_04445"/>
<proteinExistence type="inferred from homology"/>
<dbReference type="GO" id="GO:0004135">
    <property type="term" value="F:amylo-alpha-1,6-glucosidase activity"/>
    <property type="evidence" value="ECO:0007669"/>
    <property type="project" value="InterPro"/>
</dbReference>
<dbReference type="SMART" id="SM00642">
    <property type="entry name" value="Aamy"/>
    <property type="match status" value="1"/>
</dbReference>
<dbReference type="InterPro" id="IPR017853">
    <property type="entry name" value="GH"/>
</dbReference>
<evidence type="ECO:0000256" key="2">
    <source>
        <dbReference type="ARBA" id="ARBA00022801"/>
    </source>
</evidence>
<dbReference type="AlphaFoldDB" id="A0A177NP59"/>
<evidence type="ECO:0000256" key="3">
    <source>
        <dbReference type="ARBA" id="ARBA00022946"/>
    </source>
</evidence>
<evidence type="ECO:0000313" key="7">
    <source>
        <dbReference type="Proteomes" id="UP000078476"/>
    </source>
</evidence>
<dbReference type="RefSeq" id="WP_066978972.1">
    <property type="nucleotide sequence ID" value="NZ_LUUI01000076.1"/>
</dbReference>
<dbReference type="EMBL" id="LUUI01000076">
    <property type="protein sequence ID" value="OAI18830.1"/>
    <property type="molecule type" value="Genomic_DNA"/>
</dbReference>
<evidence type="ECO:0000259" key="5">
    <source>
        <dbReference type="SMART" id="SM00642"/>
    </source>
</evidence>
<keyword evidence="4" id="KW-0326">Glycosidase</keyword>
<dbReference type="CDD" id="cd02856">
    <property type="entry name" value="E_set_GDE_Isoamylase_N"/>
    <property type="match status" value="1"/>
</dbReference>
<dbReference type="SUPFAM" id="SSF51445">
    <property type="entry name" value="(Trans)glycosidases"/>
    <property type="match status" value="1"/>
</dbReference>
<protein>
    <submittedName>
        <fullName evidence="6">Glycogen debranching enzyme</fullName>
    </submittedName>
</protein>
<dbReference type="Gene3D" id="2.60.40.10">
    <property type="entry name" value="Immunoglobulins"/>
    <property type="match status" value="1"/>
</dbReference>
<dbReference type="Pfam" id="PF21156">
    <property type="entry name" value="ISOA1-3_C"/>
    <property type="match status" value="1"/>
</dbReference>
<feature type="domain" description="Glycosyl hydrolase family 13 catalytic" evidence="5">
    <location>
        <begin position="160"/>
        <end position="571"/>
    </location>
</feature>
<evidence type="ECO:0000256" key="4">
    <source>
        <dbReference type="ARBA" id="ARBA00023295"/>
    </source>
</evidence>
<accession>A0A177NP59</accession>
<dbReference type="PANTHER" id="PTHR43002">
    <property type="entry name" value="GLYCOGEN DEBRANCHING ENZYME"/>
    <property type="match status" value="1"/>
</dbReference>
<dbReference type="InterPro" id="IPR048650">
    <property type="entry name" value="ISOA1-3-like_C"/>
</dbReference>
<dbReference type="GO" id="GO:0005980">
    <property type="term" value="P:glycogen catabolic process"/>
    <property type="evidence" value="ECO:0007669"/>
    <property type="project" value="InterPro"/>
</dbReference>
<dbReference type="InterPro" id="IPR004193">
    <property type="entry name" value="Glyco_hydro_13_N"/>
</dbReference>
<dbReference type="NCBIfam" id="TIGR02100">
    <property type="entry name" value="glgX_debranch"/>
    <property type="match status" value="1"/>
</dbReference>
<dbReference type="OrthoDB" id="3236218at2"/>
<dbReference type="SUPFAM" id="SSF51011">
    <property type="entry name" value="Glycosyl hydrolase domain"/>
    <property type="match status" value="1"/>
</dbReference>
<dbReference type="Gene3D" id="3.20.20.80">
    <property type="entry name" value="Glycosidases"/>
    <property type="match status" value="1"/>
</dbReference>
<dbReference type="InterPro" id="IPR011837">
    <property type="entry name" value="Glycogen_debranch_GlgX"/>
</dbReference>
<sequence>MHKKYTLKSGSPYPNGVQVEEDGVNFSITSRHATQVELLLFSQEDSPRPFQIISLHKGSHHTFFSWHVFVENLPTGIWYGWRIDGPSFTRESGLRFDKEKVLLDPWARAVSDKLWQRKNACIPGDNCDTAMRAAVVDEKDYDWEGDIPLAIRSEKAIIYELHVGGFTSHPSSKVKHPGTFLGLIEKIPYLQQLGITHVELLPVMAFDEQDVPPHTSELGLKNYWGYSTHSFFSPHPGYCVSQHQASHLTEFRDLVKALHQAGIGVIMDVVFNHTSEAGVDGPVINFKGIAGNSFYLTDMHDKRIFHDYTGCGNTVNANHPLVSNFIITCLEYWVQEMHVDGFRFDLASALARGEDGHVMQDPPLVWGIELSQQLAKTKLIAEAWDAAGLYQVGSFPGYRWGEWNGMYRDVIRRFLRGDSGVSNEVATRLCGSSDLYEHQGRLPISGINFITCHDGFTLSDLFSYNEKHNDANGESNRDGCNNNLSYNFGAEGPTQNAAINALRHKQAKNAFAILLLSHGVPMLLAGDEFLHSQQGNNNGYCQDNELSWLDWTDSKRNVDVLRFVQQMIQLRKQHPSLMRRNFLSGAKLEHRDIADISWHGLEPGQPPEWNNPETRILAFTLAGINPDDPDLHVIMNMSEDKHIMQLPSIFNRTWCLALDTSLRSPNDIIPPELQKPLSKPSYPVDSRSVVVLENVDNDLLHTKKSPGFFSKLADMKIFNPNE</sequence>
<dbReference type="GO" id="GO:0019156">
    <property type="term" value="F:isoamylase activity"/>
    <property type="evidence" value="ECO:0007669"/>
    <property type="project" value="UniProtKB-ARBA"/>
</dbReference>
<keyword evidence="7" id="KW-1185">Reference proteome</keyword>
<dbReference type="InterPro" id="IPR013783">
    <property type="entry name" value="Ig-like_fold"/>
</dbReference>
<reference evidence="6 7" key="1">
    <citation type="submission" date="2016-03" db="EMBL/GenBank/DDBJ databases">
        <authorList>
            <person name="Ploux O."/>
        </authorList>
    </citation>
    <scope>NUCLEOTIDE SEQUENCE [LARGE SCALE GENOMIC DNA]</scope>
    <source>
        <strain evidence="6 7">R-45370</strain>
    </source>
</reference>
<comment type="similarity">
    <text evidence="1">Belongs to the glycosyl hydrolase 13 family.</text>
</comment>
<dbReference type="InterPro" id="IPR006047">
    <property type="entry name" value="GH13_cat_dom"/>
</dbReference>
<keyword evidence="2" id="KW-0378">Hydrolase</keyword>
<keyword evidence="3" id="KW-0809">Transit peptide</keyword>